<keyword evidence="6" id="KW-1185">Reference proteome</keyword>
<dbReference type="PROSITE" id="PS50949">
    <property type="entry name" value="HTH_GNTR"/>
    <property type="match status" value="1"/>
</dbReference>
<dbReference type="SUPFAM" id="SSF46785">
    <property type="entry name" value="Winged helix' DNA-binding domain"/>
    <property type="match status" value="1"/>
</dbReference>
<sequence>MIKYARNMLPLKEVIYLEVKNKILNLEYKPGQMISENEIAESLNVSRTPVREVFIRLSYEKLLNIYPQKGTFVSLIDLPFVGESVYMRDLLENQIVSGIIENGGLLPHEIRKNLRQQKELVEEAGTVEEFLELDNEYHRVIFKTAGHETIWDIISTTRIHYNRYRVLTMYEPEMLRKVYLEHQNIVERIEARDSACCSILKQHHYSGLDHSKVLKEKYPDYFL</sequence>
<keyword evidence="3" id="KW-0804">Transcription</keyword>
<organism evidence="5 6">
    <name type="scientific">Ruminiclostridium hungatei</name>
    <name type="common">Clostridium hungatei</name>
    <dbReference type="NCBI Taxonomy" id="48256"/>
    <lineage>
        <taxon>Bacteria</taxon>
        <taxon>Bacillati</taxon>
        <taxon>Bacillota</taxon>
        <taxon>Clostridia</taxon>
        <taxon>Eubacteriales</taxon>
        <taxon>Oscillospiraceae</taxon>
        <taxon>Ruminiclostridium</taxon>
    </lineage>
</organism>
<dbReference type="SMART" id="SM00895">
    <property type="entry name" value="FCD"/>
    <property type="match status" value="1"/>
</dbReference>
<dbReference type="InterPro" id="IPR036390">
    <property type="entry name" value="WH_DNA-bd_sf"/>
</dbReference>
<gene>
    <name evidence="5" type="ORF">CLHUN_22560</name>
</gene>
<keyword evidence="2" id="KW-0238">DNA-binding</keyword>
<dbReference type="InterPro" id="IPR011711">
    <property type="entry name" value="GntR_C"/>
</dbReference>
<dbReference type="GO" id="GO:0003677">
    <property type="term" value="F:DNA binding"/>
    <property type="evidence" value="ECO:0007669"/>
    <property type="project" value="UniProtKB-KW"/>
</dbReference>
<dbReference type="RefSeq" id="WP_080064694.1">
    <property type="nucleotide sequence ID" value="NZ_MZGX01000014.1"/>
</dbReference>
<dbReference type="InterPro" id="IPR036388">
    <property type="entry name" value="WH-like_DNA-bd_sf"/>
</dbReference>
<dbReference type="EMBL" id="MZGX01000014">
    <property type="protein sequence ID" value="OPX43776.1"/>
    <property type="molecule type" value="Genomic_DNA"/>
</dbReference>
<dbReference type="Gene3D" id="1.20.120.530">
    <property type="entry name" value="GntR ligand-binding domain-like"/>
    <property type="match status" value="1"/>
</dbReference>
<evidence type="ECO:0000259" key="4">
    <source>
        <dbReference type="PROSITE" id="PS50949"/>
    </source>
</evidence>
<name>A0A1V4SJV9_RUMHU</name>
<proteinExistence type="predicted"/>
<dbReference type="InterPro" id="IPR000524">
    <property type="entry name" value="Tscrpt_reg_HTH_GntR"/>
</dbReference>
<dbReference type="SUPFAM" id="SSF48008">
    <property type="entry name" value="GntR ligand-binding domain-like"/>
    <property type="match status" value="1"/>
</dbReference>
<dbReference type="OrthoDB" id="389878at2"/>
<reference evidence="5 6" key="1">
    <citation type="submission" date="2017-03" db="EMBL/GenBank/DDBJ databases">
        <title>Genome sequence of Clostridium hungatei DSM 14427.</title>
        <authorList>
            <person name="Poehlein A."/>
            <person name="Daniel R."/>
        </authorList>
    </citation>
    <scope>NUCLEOTIDE SEQUENCE [LARGE SCALE GENOMIC DNA]</scope>
    <source>
        <strain evidence="5 6">DSM 14427</strain>
    </source>
</reference>
<dbReference type="Gene3D" id="1.10.10.10">
    <property type="entry name" value="Winged helix-like DNA-binding domain superfamily/Winged helix DNA-binding domain"/>
    <property type="match status" value="1"/>
</dbReference>
<dbReference type="STRING" id="48256.CLHUN_22560"/>
<dbReference type="AlphaFoldDB" id="A0A1V4SJV9"/>
<feature type="domain" description="HTH gntR-type" evidence="4">
    <location>
        <begin position="9"/>
        <end position="76"/>
    </location>
</feature>
<dbReference type="CDD" id="cd07377">
    <property type="entry name" value="WHTH_GntR"/>
    <property type="match status" value="1"/>
</dbReference>
<dbReference type="Proteomes" id="UP000191554">
    <property type="component" value="Unassembled WGS sequence"/>
</dbReference>
<dbReference type="InterPro" id="IPR008920">
    <property type="entry name" value="TF_FadR/GntR_C"/>
</dbReference>
<accession>A0A1V4SJV9</accession>
<comment type="caution">
    <text evidence="5">The sequence shown here is derived from an EMBL/GenBank/DDBJ whole genome shotgun (WGS) entry which is preliminary data.</text>
</comment>
<evidence type="ECO:0000313" key="5">
    <source>
        <dbReference type="EMBL" id="OPX43776.1"/>
    </source>
</evidence>
<dbReference type="Pfam" id="PF00392">
    <property type="entry name" value="GntR"/>
    <property type="match status" value="1"/>
</dbReference>
<evidence type="ECO:0000256" key="1">
    <source>
        <dbReference type="ARBA" id="ARBA00023015"/>
    </source>
</evidence>
<dbReference type="PANTHER" id="PTHR43537">
    <property type="entry name" value="TRANSCRIPTIONAL REGULATOR, GNTR FAMILY"/>
    <property type="match status" value="1"/>
</dbReference>
<keyword evidence="1" id="KW-0805">Transcription regulation</keyword>
<protein>
    <submittedName>
        <fullName evidence="5">Transcriptional regulator NanR</fullName>
    </submittedName>
</protein>
<dbReference type="PANTHER" id="PTHR43537:SF5">
    <property type="entry name" value="UXU OPERON TRANSCRIPTIONAL REGULATOR"/>
    <property type="match status" value="1"/>
</dbReference>
<dbReference type="GO" id="GO:0003700">
    <property type="term" value="F:DNA-binding transcription factor activity"/>
    <property type="evidence" value="ECO:0007669"/>
    <property type="project" value="InterPro"/>
</dbReference>
<dbReference type="SMART" id="SM00345">
    <property type="entry name" value="HTH_GNTR"/>
    <property type="match status" value="1"/>
</dbReference>
<evidence type="ECO:0000256" key="3">
    <source>
        <dbReference type="ARBA" id="ARBA00023163"/>
    </source>
</evidence>
<evidence type="ECO:0000256" key="2">
    <source>
        <dbReference type="ARBA" id="ARBA00023125"/>
    </source>
</evidence>
<evidence type="ECO:0000313" key="6">
    <source>
        <dbReference type="Proteomes" id="UP000191554"/>
    </source>
</evidence>
<dbReference type="Pfam" id="PF07729">
    <property type="entry name" value="FCD"/>
    <property type="match status" value="1"/>
</dbReference>